<organism evidence="1 2">
    <name type="scientific">Caenorhabditis bovis</name>
    <dbReference type="NCBI Taxonomy" id="2654633"/>
    <lineage>
        <taxon>Eukaryota</taxon>
        <taxon>Metazoa</taxon>
        <taxon>Ecdysozoa</taxon>
        <taxon>Nematoda</taxon>
        <taxon>Chromadorea</taxon>
        <taxon>Rhabditida</taxon>
        <taxon>Rhabditina</taxon>
        <taxon>Rhabditomorpha</taxon>
        <taxon>Rhabditoidea</taxon>
        <taxon>Rhabditidae</taxon>
        <taxon>Peloderinae</taxon>
        <taxon>Caenorhabditis</taxon>
    </lineage>
</organism>
<comment type="caution">
    <text evidence="1">The sequence shown here is derived from an EMBL/GenBank/DDBJ whole genome shotgun (WGS) entry which is preliminary data.</text>
</comment>
<protein>
    <submittedName>
        <fullName evidence="1">Uncharacterized protein</fullName>
    </submittedName>
</protein>
<gene>
    <name evidence="1" type="ORF">CBOVIS_LOCUS2404</name>
</gene>
<dbReference type="OrthoDB" id="5788419at2759"/>
<keyword evidence="2" id="KW-1185">Reference proteome</keyword>
<dbReference type="AlphaFoldDB" id="A0A8S1EBH1"/>
<evidence type="ECO:0000313" key="1">
    <source>
        <dbReference type="EMBL" id="CAB3399248.1"/>
    </source>
</evidence>
<proteinExistence type="predicted"/>
<reference evidence="1 2" key="1">
    <citation type="submission" date="2020-04" db="EMBL/GenBank/DDBJ databases">
        <authorList>
            <person name="Laetsch R D."/>
            <person name="Stevens L."/>
            <person name="Kumar S."/>
            <person name="Blaxter L. M."/>
        </authorList>
    </citation>
    <scope>NUCLEOTIDE SEQUENCE [LARGE SCALE GENOMIC DNA]</scope>
</reference>
<sequence length="90" mass="10156">MLSTDYFRNNVQPLGVNNSLNMQSNASSDSSMQNSFGSGFYRSEDHVPVDRPLFVNTSMSASQRSDLYRRLSDLPKDDQPALAFSGFRHF</sequence>
<evidence type="ECO:0000313" key="2">
    <source>
        <dbReference type="Proteomes" id="UP000494206"/>
    </source>
</evidence>
<dbReference type="EMBL" id="CADEPM010000002">
    <property type="protein sequence ID" value="CAB3399248.1"/>
    <property type="molecule type" value="Genomic_DNA"/>
</dbReference>
<accession>A0A8S1EBH1</accession>
<name>A0A8S1EBH1_9PELO</name>
<dbReference type="Proteomes" id="UP000494206">
    <property type="component" value="Unassembled WGS sequence"/>
</dbReference>